<gene>
    <name evidence="3" type="ORF">E5288_WYG013841</name>
</gene>
<dbReference type="InterPro" id="IPR036282">
    <property type="entry name" value="Glutathione-S-Trfase_C_sf"/>
</dbReference>
<dbReference type="InterPro" id="IPR004046">
    <property type="entry name" value="GST_C"/>
</dbReference>
<evidence type="ECO:0000256" key="1">
    <source>
        <dbReference type="SAM" id="MobiDB-lite"/>
    </source>
</evidence>
<dbReference type="Pfam" id="PF00043">
    <property type="entry name" value="GST_C"/>
    <property type="match status" value="1"/>
</dbReference>
<dbReference type="InterPro" id="IPR010987">
    <property type="entry name" value="Glutathione-S-Trfase_C-like"/>
</dbReference>
<protein>
    <recommendedName>
        <fullName evidence="2">GST C-terminal domain-containing protein</fullName>
    </recommendedName>
</protein>
<dbReference type="SUPFAM" id="SSF47616">
    <property type="entry name" value="GST C-terminal domain-like"/>
    <property type="match status" value="1"/>
</dbReference>
<evidence type="ECO:0000313" key="4">
    <source>
        <dbReference type="Proteomes" id="UP000322234"/>
    </source>
</evidence>
<feature type="compositionally biased region" description="Basic and acidic residues" evidence="1">
    <location>
        <begin position="205"/>
        <end position="216"/>
    </location>
</feature>
<reference evidence="3" key="1">
    <citation type="submission" date="2019-10" db="EMBL/GenBank/DDBJ databases">
        <title>The sequence and de novo assembly of the wild yak genome.</title>
        <authorList>
            <person name="Liu Y."/>
        </authorList>
    </citation>
    <scope>NUCLEOTIDE SEQUENCE [LARGE SCALE GENOMIC DNA]</scope>
    <source>
        <strain evidence="3">WY2019</strain>
    </source>
</reference>
<dbReference type="Gene3D" id="1.20.1050.10">
    <property type="match status" value="1"/>
</dbReference>
<evidence type="ECO:0000313" key="3">
    <source>
        <dbReference type="EMBL" id="MXQ97825.1"/>
    </source>
</evidence>
<dbReference type="Proteomes" id="UP000322234">
    <property type="component" value="Unassembled WGS sequence"/>
</dbReference>
<comment type="caution">
    <text evidence="3">The sequence shown here is derived from an EMBL/GenBank/DDBJ whole genome shotgun (WGS) entry which is preliminary data.</text>
</comment>
<name>A0A6B0S8E9_9CETA</name>
<feature type="region of interest" description="Disordered" evidence="1">
    <location>
        <begin position="179"/>
        <end position="216"/>
    </location>
</feature>
<feature type="compositionally biased region" description="Basic and acidic residues" evidence="1">
    <location>
        <begin position="188"/>
        <end position="197"/>
    </location>
</feature>
<evidence type="ECO:0000259" key="2">
    <source>
        <dbReference type="PROSITE" id="PS50405"/>
    </source>
</evidence>
<dbReference type="EMBL" id="VBQZ03000202">
    <property type="protein sequence ID" value="MXQ97825.1"/>
    <property type="molecule type" value="Genomic_DNA"/>
</dbReference>
<sequence>MTEVVLMHHTDHAQTVLRPRHSRNGTSRAWTMEALRAKLEPGVDGSSEHGAGALIQEKHDVSNTSENILVSCVLKSHGQDYLVGNKLSRADIHLVELLYYVEELDPRLLANFPLLKSTKAERTLKVKGETVLDHVVFWFCRADRQVKTCRSPFSLWHLAGIAPWIHHTRVKRAYHADPENTEWTAQRDPADPRETKTILKKKEKKISDKPLQDEAT</sequence>
<dbReference type="AlphaFoldDB" id="A0A6B0S8E9"/>
<dbReference type="PROSITE" id="PS50405">
    <property type="entry name" value="GST_CTER"/>
    <property type="match status" value="1"/>
</dbReference>
<keyword evidence="4" id="KW-1185">Reference proteome</keyword>
<feature type="domain" description="GST C-terminal" evidence="2">
    <location>
        <begin position="1"/>
        <end position="153"/>
    </location>
</feature>
<proteinExistence type="predicted"/>
<accession>A0A6B0S8E9</accession>
<dbReference type="Gene3D" id="2.30.30.850">
    <property type="match status" value="1"/>
</dbReference>
<organism evidence="3 4">
    <name type="scientific">Bos mutus</name>
    <name type="common">wild yak</name>
    <dbReference type="NCBI Taxonomy" id="72004"/>
    <lineage>
        <taxon>Eukaryota</taxon>
        <taxon>Metazoa</taxon>
        <taxon>Chordata</taxon>
        <taxon>Craniata</taxon>
        <taxon>Vertebrata</taxon>
        <taxon>Euteleostomi</taxon>
        <taxon>Mammalia</taxon>
        <taxon>Eutheria</taxon>
        <taxon>Laurasiatheria</taxon>
        <taxon>Artiodactyla</taxon>
        <taxon>Ruminantia</taxon>
        <taxon>Pecora</taxon>
        <taxon>Bovidae</taxon>
        <taxon>Bovinae</taxon>
        <taxon>Bos</taxon>
    </lineage>
</organism>